<dbReference type="Gene3D" id="3.40.50.150">
    <property type="entry name" value="Vaccinia Virus protein VP39"/>
    <property type="match status" value="1"/>
</dbReference>
<dbReference type="SUPFAM" id="SSF53335">
    <property type="entry name" value="S-adenosyl-L-methionine-dependent methyltransferases"/>
    <property type="match status" value="1"/>
</dbReference>
<dbReference type="PANTHER" id="PTHR10259:SF11">
    <property type="entry name" value="THIOPURINE S-METHYLTRANSFERASE"/>
    <property type="match status" value="1"/>
</dbReference>
<dbReference type="GO" id="GO:0008119">
    <property type="term" value="F:thiopurine S-methyltransferase activity"/>
    <property type="evidence" value="ECO:0007669"/>
    <property type="project" value="TreeGrafter"/>
</dbReference>
<dbReference type="Proteomes" id="UP000184196">
    <property type="component" value="Unassembled WGS sequence"/>
</dbReference>
<dbReference type="RefSeq" id="WP_073165964.1">
    <property type="nucleotide sequence ID" value="NZ_FQUW01000026.1"/>
</dbReference>
<dbReference type="OrthoDB" id="9804312at2"/>
<dbReference type="AlphaFoldDB" id="A0A1M5B6M9"/>
<protein>
    <submittedName>
        <fullName evidence="4">Thiopurine S-methyltransferase (TPMT)</fullName>
    </submittedName>
</protein>
<evidence type="ECO:0000313" key="5">
    <source>
        <dbReference type="Proteomes" id="UP000184196"/>
    </source>
</evidence>
<evidence type="ECO:0000256" key="1">
    <source>
        <dbReference type="ARBA" id="ARBA00022603"/>
    </source>
</evidence>
<evidence type="ECO:0000256" key="2">
    <source>
        <dbReference type="ARBA" id="ARBA00022679"/>
    </source>
</evidence>
<gene>
    <name evidence="4" type="ORF">SAMN02745218_02093</name>
</gene>
<keyword evidence="1 4" id="KW-0489">Methyltransferase</keyword>
<evidence type="ECO:0000256" key="3">
    <source>
        <dbReference type="ARBA" id="ARBA00022691"/>
    </source>
</evidence>
<name>A0A1M5B6M9_9FIRM</name>
<dbReference type="CDD" id="cd02440">
    <property type="entry name" value="AdoMet_MTases"/>
    <property type="match status" value="1"/>
</dbReference>
<dbReference type="Pfam" id="PF05724">
    <property type="entry name" value="TPMT"/>
    <property type="match status" value="1"/>
</dbReference>
<organism evidence="4 5">
    <name type="scientific">Desulfofundulus australicus DSM 11792</name>
    <dbReference type="NCBI Taxonomy" id="1121425"/>
    <lineage>
        <taxon>Bacteria</taxon>
        <taxon>Bacillati</taxon>
        <taxon>Bacillota</taxon>
        <taxon>Clostridia</taxon>
        <taxon>Eubacteriales</taxon>
        <taxon>Peptococcaceae</taxon>
        <taxon>Desulfofundulus</taxon>
    </lineage>
</organism>
<dbReference type="EMBL" id="FQUW01000026">
    <property type="protein sequence ID" value="SHF37947.1"/>
    <property type="molecule type" value="Genomic_DNA"/>
</dbReference>
<dbReference type="InterPro" id="IPR029063">
    <property type="entry name" value="SAM-dependent_MTases_sf"/>
</dbReference>
<proteinExistence type="predicted"/>
<accession>A0A1M5B6M9</accession>
<keyword evidence="3" id="KW-0949">S-adenosyl-L-methionine</keyword>
<dbReference type="GO" id="GO:0032259">
    <property type="term" value="P:methylation"/>
    <property type="evidence" value="ECO:0007669"/>
    <property type="project" value="UniProtKB-KW"/>
</dbReference>
<dbReference type="InterPro" id="IPR008854">
    <property type="entry name" value="TPMT"/>
</dbReference>
<sequence>MTVKEGYKKRYETGDTPWDIGKPDFNLIQTVTAMAIKPCKALDIGCGTGDNSIWLAQNGFDVTGVDTSEIAIGKAVEKASKANVRCTFMVIDFFTNKITGAPFGFAFDRGCFHSLNSGKERESFAEKVAAHLEEDGLWLSIIGNADERREGPGPPQRTARDIVNSVEPHFEILSLVSSHFGSNRPNPPRAWVCLMRKRRFV</sequence>
<reference evidence="5" key="1">
    <citation type="submission" date="2016-11" db="EMBL/GenBank/DDBJ databases">
        <authorList>
            <person name="Varghese N."/>
            <person name="Submissions S."/>
        </authorList>
    </citation>
    <scope>NUCLEOTIDE SEQUENCE [LARGE SCALE GENOMIC DNA]</scope>
    <source>
        <strain evidence="5">DSM 11792</strain>
    </source>
</reference>
<dbReference type="PANTHER" id="PTHR10259">
    <property type="entry name" value="THIOPURINE S-METHYLTRANSFERASE"/>
    <property type="match status" value="1"/>
</dbReference>
<keyword evidence="5" id="KW-1185">Reference proteome</keyword>
<keyword evidence="2 4" id="KW-0808">Transferase</keyword>
<evidence type="ECO:0000313" key="4">
    <source>
        <dbReference type="EMBL" id="SHF37947.1"/>
    </source>
</evidence>